<dbReference type="InterPro" id="IPR019489">
    <property type="entry name" value="Clp_ATPase_C"/>
</dbReference>
<dbReference type="GO" id="GO:0016887">
    <property type="term" value="F:ATP hydrolysis activity"/>
    <property type="evidence" value="ECO:0007669"/>
    <property type="project" value="InterPro"/>
</dbReference>
<feature type="domain" description="AAA+ ATPase" evidence="5">
    <location>
        <begin position="112"/>
        <end position="225"/>
    </location>
</feature>
<reference evidence="7" key="1">
    <citation type="submission" date="2022-04" db="EMBL/GenBank/DDBJ databases">
        <title>Desulfatitalea alkaliphila sp. nov., a novel anaerobic sulfate-reducing bacterium isolated from terrestrial mud volcano, Taman Peninsula, Russia.</title>
        <authorList>
            <person name="Khomyakova M.A."/>
            <person name="Merkel A.Y."/>
            <person name="Slobodkin A.I."/>
        </authorList>
    </citation>
    <scope>NUCLEOTIDE SEQUENCE</scope>
    <source>
        <strain evidence="7">M08but</strain>
    </source>
</reference>
<feature type="region of interest" description="Disordered" evidence="4">
    <location>
        <begin position="579"/>
        <end position="601"/>
    </location>
</feature>
<keyword evidence="8" id="KW-1185">Reference proteome</keyword>
<dbReference type="InterPro" id="IPR027417">
    <property type="entry name" value="P-loop_NTPase"/>
</dbReference>
<protein>
    <submittedName>
        <fullName evidence="7">AAA family ATPase</fullName>
    </submittedName>
</protein>
<dbReference type="GO" id="GO:0005524">
    <property type="term" value="F:ATP binding"/>
    <property type="evidence" value="ECO:0007669"/>
    <property type="project" value="UniProtKB-KW"/>
</dbReference>
<dbReference type="InterPro" id="IPR003959">
    <property type="entry name" value="ATPase_AAA_core"/>
</dbReference>
<sequence length="601" mass="67816">MKTNNEKFPDPKELEKELGDFLTKRYGGSVKLATPIVLPQAEASDTVERQVPPDKEIHFDLKPEELVAYLDQYIIKQERAKAILATKICTHFNRIRHMQATPDRFSPMVGGIKNNILMLGPTGVGKTYMIRLIAHKLGVPFIKGDATKFSETGYVGGDVEDLVRDLVREADGDIEKAQYGIIYIDEIDKIASSHNLVGADVSRTGVQRALLKPMEETEVDLKVPHDPIAMLQEIERFRKTGQRDRSTVNTKNILFIMSGAFSELDKIIKKRLTDQAIGFGATFTRAEDQADILTRVKSEDLISYGFESEFVGRLPVRAVFEHLTEQDLFTILENPNNPIILGKKLDFAAYGITAKFARSALQLIAKQAFDENTGARGLVSAVERFLLGFEKRLPSTKVQHFAVSREILIHPDKWLAKLEAAPDHPEMHSTFQAVRNEEIGALARYVKANHRHLSEKFGLPLTDVRTALIAEYYAGHTTDINGVFDAFTHFYEQIKTIEMHFLKKHGINIVFEEEAIDFFIEQWLHASPDLDAIYKRLSADLEYGLKLVREKTGRNRFFLTRQALEAPEAFIAQLLKQTRAEPETAAPDAAKAADPERNDTP</sequence>
<dbReference type="GO" id="GO:0051603">
    <property type="term" value="P:proteolysis involved in protein catabolic process"/>
    <property type="evidence" value="ECO:0007669"/>
    <property type="project" value="TreeGrafter"/>
</dbReference>
<dbReference type="SMART" id="SM01086">
    <property type="entry name" value="ClpB_D2-small"/>
    <property type="match status" value="1"/>
</dbReference>
<evidence type="ECO:0000256" key="4">
    <source>
        <dbReference type="SAM" id="MobiDB-lite"/>
    </source>
</evidence>
<feature type="domain" description="Clp ATPase C-terminal" evidence="6">
    <location>
        <begin position="323"/>
        <end position="409"/>
    </location>
</feature>
<accession>A0AA41UHU4</accession>
<dbReference type="Pfam" id="PF10431">
    <property type="entry name" value="ClpB_D2-small"/>
    <property type="match status" value="1"/>
</dbReference>
<keyword evidence="3" id="KW-0143">Chaperone</keyword>
<dbReference type="RefSeq" id="WP_246903738.1">
    <property type="nucleotide sequence ID" value="NZ_JALJRB010000004.1"/>
</dbReference>
<evidence type="ECO:0000256" key="1">
    <source>
        <dbReference type="ARBA" id="ARBA00022741"/>
    </source>
</evidence>
<organism evidence="7 8">
    <name type="scientific">Desulfatitalea alkaliphila</name>
    <dbReference type="NCBI Taxonomy" id="2929485"/>
    <lineage>
        <taxon>Bacteria</taxon>
        <taxon>Pseudomonadati</taxon>
        <taxon>Thermodesulfobacteriota</taxon>
        <taxon>Desulfobacteria</taxon>
        <taxon>Desulfobacterales</taxon>
        <taxon>Desulfosarcinaceae</taxon>
        <taxon>Desulfatitalea</taxon>
    </lineage>
</organism>
<dbReference type="EMBL" id="JALJRB010000004">
    <property type="protein sequence ID" value="MCJ8500010.1"/>
    <property type="molecule type" value="Genomic_DNA"/>
</dbReference>
<keyword evidence="2" id="KW-0067">ATP-binding</keyword>
<dbReference type="Proteomes" id="UP001165427">
    <property type="component" value="Unassembled WGS sequence"/>
</dbReference>
<evidence type="ECO:0000259" key="6">
    <source>
        <dbReference type="SMART" id="SM01086"/>
    </source>
</evidence>
<dbReference type="PANTHER" id="PTHR48102:SF7">
    <property type="entry name" value="ATP-DEPENDENT CLP PROTEASE ATP-BINDING SUBUNIT CLPX-LIKE, MITOCHONDRIAL"/>
    <property type="match status" value="1"/>
</dbReference>
<dbReference type="SMART" id="SM00382">
    <property type="entry name" value="AAA"/>
    <property type="match status" value="1"/>
</dbReference>
<comment type="caution">
    <text evidence="7">The sequence shown here is derived from an EMBL/GenBank/DDBJ whole genome shotgun (WGS) entry which is preliminary data.</text>
</comment>
<dbReference type="InterPro" id="IPR050052">
    <property type="entry name" value="ATP-dep_Clp_protease_ClpX"/>
</dbReference>
<dbReference type="AlphaFoldDB" id="A0AA41UHU4"/>
<evidence type="ECO:0000313" key="8">
    <source>
        <dbReference type="Proteomes" id="UP001165427"/>
    </source>
</evidence>
<dbReference type="InterPro" id="IPR003593">
    <property type="entry name" value="AAA+_ATPase"/>
</dbReference>
<name>A0AA41UHU4_9BACT</name>
<dbReference type="Pfam" id="PF07724">
    <property type="entry name" value="AAA_2"/>
    <property type="match status" value="1"/>
</dbReference>
<dbReference type="Gene3D" id="1.10.8.60">
    <property type="match status" value="1"/>
</dbReference>
<feature type="compositionally biased region" description="Basic and acidic residues" evidence="4">
    <location>
        <begin position="591"/>
        <end position="601"/>
    </location>
</feature>
<evidence type="ECO:0000256" key="2">
    <source>
        <dbReference type="ARBA" id="ARBA00022840"/>
    </source>
</evidence>
<dbReference type="PANTHER" id="PTHR48102">
    <property type="entry name" value="ATP-DEPENDENT CLP PROTEASE ATP-BINDING SUBUNIT CLPX-LIKE, MITOCHONDRIAL-RELATED"/>
    <property type="match status" value="1"/>
</dbReference>
<gene>
    <name evidence="7" type="ORF">MRX98_05445</name>
</gene>
<evidence type="ECO:0000256" key="3">
    <source>
        <dbReference type="ARBA" id="ARBA00023186"/>
    </source>
</evidence>
<dbReference type="Gene3D" id="3.40.50.300">
    <property type="entry name" value="P-loop containing nucleotide triphosphate hydrolases"/>
    <property type="match status" value="1"/>
</dbReference>
<keyword evidence="1" id="KW-0547">Nucleotide-binding</keyword>
<dbReference type="SUPFAM" id="SSF52540">
    <property type="entry name" value="P-loop containing nucleoside triphosphate hydrolases"/>
    <property type="match status" value="1"/>
</dbReference>
<evidence type="ECO:0000259" key="5">
    <source>
        <dbReference type="SMART" id="SM00382"/>
    </source>
</evidence>
<proteinExistence type="predicted"/>
<evidence type="ECO:0000313" key="7">
    <source>
        <dbReference type="EMBL" id="MCJ8500010.1"/>
    </source>
</evidence>